<name>A0A9X3C6D2_9FLAO</name>
<gene>
    <name evidence="1" type="ORF">OIU83_17635</name>
</gene>
<keyword evidence="2" id="KW-1185">Reference proteome</keyword>
<dbReference type="EMBL" id="JAOZEW010000020">
    <property type="protein sequence ID" value="MCV9929487.1"/>
    <property type="molecule type" value="Genomic_DNA"/>
</dbReference>
<dbReference type="RefSeq" id="WP_264207573.1">
    <property type="nucleotide sequence ID" value="NZ_JAOZEW010000020.1"/>
</dbReference>
<dbReference type="AlphaFoldDB" id="A0A9X3C6D2"/>
<protein>
    <recommendedName>
        <fullName evidence="3">Integrase catalytic domain-containing protein</fullName>
    </recommendedName>
</protein>
<sequence length="686" mass="79838">MDKEIPYEYYDKKLGVKIKFLISDLDRKHPDSLSLIKYITLYKRMKSNNSTVTELRRSCFGSDALVLFSSLDRETKDAVIFKFGKPAVEVEKSYFSQHYQPDRLAYDFFIDHRYGEDEKKLDLKKVELYTYNASVLNTVLIMKPTRKQDIKARGATEIDIWQSLSNDVNAFREVEHNLPTNKDSLRRKVVQYSKEGYECLISGKYDMKNAQVVTKKIESLLVSLYCLPNKPDVGAVHDLYLQFLGGGIDVVNIKTGELYERKEFFKNDAPIELSVATIWNYLNAPRNSLVIKKARNGAYDFSHKNRPHVNRTAPNYTMSKITLDDRDIMHTKMHDGSKVMAYYAFDDLSGAMIGIAHSKSKNHQLYIDCIRSMFRFTTSKGLGIPMQMEVEQHLVSDFKDGLMQAGNMFPFVRWCNPTNSQEKYAERLIGTKKYGVEKDNNQNVGRHYSRRDSNRVTLQKIFDEQNDNYKDAKASFEQIVANELQEQLQYNNELHPNKEKYNGMTRMDVFLQNINPDLPKLDKGQLAKYIGNRTDTSIRRSQYVTVQYQKYQLESPQILNRLAPNNYDVEAYYIPNDSNEINEVYLYQNNQYVGECKPVPTFNRANAEWTDADKKGYEEATKYISQFDKMVKEDTGNVLEKLSIIKTNYSFIDVTPEIVTDIEHEEVFELEYMDIQTERSRAINDL</sequence>
<proteinExistence type="predicted"/>
<organism evidence="1 2">
    <name type="scientific">Flavobacterium shii</name>
    <dbReference type="NCBI Taxonomy" id="2987687"/>
    <lineage>
        <taxon>Bacteria</taxon>
        <taxon>Pseudomonadati</taxon>
        <taxon>Bacteroidota</taxon>
        <taxon>Flavobacteriia</taxon>
        <taxon>Flavobacteriales</taxon>
        <taxon>Flavobacteriaceae</taxon>
        <taxon>Flavobacterium</taxon>
    </lineage>
</organism>
<evidence type="ECO:0000313" key="2">
    <source>
        <dbReference type="Proteomes" id="UP001151079"/>
    </source>
</evidence>
<evidence type="ECO:0008006" key="3">
    <source>
        <dbReference type="Google" id="ProtNLM"/>
    </source>
</evidence>
<dbReference type="Proteomes" id="UP001151079">
    <property type="component" value="Unassembled WGS sequence"/>
</dbReference>
<comment type="caution">
    <text evidence="1">The sequence shown here is derived from an EMBL/GenBank/DDBJ whole genome shotgun (WGS) entry which is preliminary data.</text>
</comment>
<evidence type="ECO:0000313" key="1">
    <source>
        <dbReference type="EMBL" id="MCV9929487.1"/>
    </source>
</evidence>
<accession>A0A9X3C6D2</accession>
<reference evidence="1" key="1">
    <citation type="submission" date="2022-10" db="EMBL/GenBank/DDBJ databases">
        <title>Two novel species of Flavobacterium.</title>
        <authorList>
            <person name="Liu Q."/>
            <person name="Xin Y.-H."/>
        </authorList>
    </citation>
    <scope>NUCLEOTIDE SEQUENCE</scope>
    <source>
        <strain evidence="1">LS1R49</strain>
    </source>
</reference>